<evidence type="ECO:0000256" key="8">
    <source>
        <dbReference type="ARBA" id="ARBA00023077"/>
    </source>
</evidence>
<evidence type="ECO:0000259" key="13">
    <source>
        <dbReference type="SMART" id="SM00965"/>
    </source>
</evidence>
<evidence type="ECO:0000256" key="9">
    <source>
        <dbReference type="ARBA" id="ARBA00023136"/>
    </source>
</evidence>
<dbReference type="Proteomes" id="UP000219494">
    <property type="component" value="Unassembled WGS sequence"/>
</dbReference>
<comment type="subcellular location">
    <subcellularLocation>
        <location evidence="1">Cell outer membrane</location>
        <topology evidence="1">Multi-pass membrane protein</topology>
    </subcellularLocation>
</comment>
<dbReference type="RefSeq" id="WP_097062350.1">
    <property type="nucleotide sequence ID" value="NZ_OBMI01000001.1"/>
</dbReference>
<dbReference type="AlphaFoldDB" id="A0A285QBJ9"/>
<evidence type="ECO:0000256" key="1">
    <source>
        <dbReference type="ARBA" id="ARBA00004571"/>
    </source>
</evidence>
<feature type="signal peptide" evidence="12">
    <location>
        <begin position="1"/>
        <end position="22"/>
    </location>
</feature>
<keyword evidence="9 11" id="KW-0472">Membrane</keyword>
<evidence type="ECO:0000256" key="12">
    <source>
        <dbReference type="SAM" id="SignalP"/>
    </source>
</evidence>
<keyword evidence="4" id="KW-0410">Iron transport</keyword>
<proteinExistence type="inferred from homology"/>
<evidence type="ECO:0000256" key="5">
    <source>
        <dbReference type="ARBA" id="ARBA00022692"/>
    </source>
</evidence>
<dbReference type="InterPro" id="IPR012910">
    <property type="entry name" value="Plug_dom"/>
</dbReference>
<evidence type="ECO:0000313" key="15">
    <source>
        <dbReference type="Proteomes" id="UP000219494"/>
    </source>
</evidence>
<organism evidence="14 15">
    <name type="scientific">Sphingomonas guangdongensis</name>
    <dbReference type="NCBI Taxonomy" id="1141890"/>
    <lineage>
        <taxon>Bacteria</taxon>
        <taxon>Pseudomonadati</taxon>
        <taxon>Pseudomonadota</taxon>
        <taxon>Alphaproteobacteria</taxon>
        <taxon>Sphingomonadales</taxon>
        <taxon>Sphingomonadaceae</taxon>
        <taxon>Sphingomonas</taxon>
    </lineage>
</organism>
<evidence type="ECO:0000256" key="3">
    <source>
        <dbReference type="ARBA" id="ARBA00022452"/>
    </source>
</evidence>
<evidence type="ECO:0000256" key="7">
    <source>
        <dbReference type="ARBA" id="ARBA00023065"/>
    </source>
</evidence>
<keyword evidence="15" id="KW-1185">Reference proteome</keyword>
<evidence type="ECO:0000256" key="10">
    <source>
        <dbReference type="ARBA" id="ARBA00023237"/>
    </source>
</evidence>
<sequence>MRATASLPLVLATIVAAVPAQARDRAVAIDVPAGSAGEAIRVLGRQGRVSIGFRDARLTLVPVRAVRGTLTPLAALDRLLSGTAMRARRVAPSSFVIERAPTRARVAATPTARPRPAPLPEDEPVAADIVVTASKRGVPLDLYAGGAQVIEGDRLSLAEAARGTNLIESRAASVTSTHLGPGRNKLFIRGIADSSFVGPTQATVGQYWGNSRITYSAPDPSLRLYDVKSVEVLEGPQGTLYGAGSLGGLVRVVPNAPDLGVAGGHVWAGAQAVQHGDVGVDGGAVLNLPLVSDMLGLRVLGFGGVDSGYIDDRGRGLDDVNRVVTAGGRATLRLAPGNGWTVDLTGLGQRIRGDDSQYADRVEDGLSRDSSIAQPYRNDYWLADLVVRKSWGALEWSSSIGYANQRVFEQFEGPELFDVFSPGVAPRADAPRAAFTQDNRIEMVTAETRLSRRGDDGGGWLLAASTLGNTSRVARQMRDPGMRSPLTGVRNRVEEQTLYGEYAIVPLARTTLTLGGRLTRTELGGESRDVLRTVALRVDPNASNRREETRFLPSAALSWRPNDSVTLFARYQQGFRPGGIAVRQDYIQRFDGDRVSTAEAGARIGGNGFDLALNLSYTRWRDIQADIVDGFGFPTTANIGDGQIWSVGGSGRWRPVPGLEIDAALYINDSRVTRTAFTILPVSTGAIDASRLPNVADRSGRLGFTYSGGLSDRLSFDLTGYGRYIGQSSLGVGSILGRLQGDYLDTGLELRVGDGRRGVSLTATNLLDSRGNRFALGSPFLIRDEQHITPLQPRSVRVGVDWVF</sequence>
<dbReference type="InterPro" id="IPR011662">
    <property type="entry name" value="Secretin/TonB_short_N"/>
</dbReference>
<evidence type="ECO:0000256" key="4">
    <source>
        <dbReference type="ARBA" id="ARBA00022496"/>
    </source>
</evidence>
<dbReference type="InterPro" id="IPR036942">
    <property type="entry name" value="Beta-barrel_TonB_sf"/>
</dbReference>
<keyword evidence="2" id="KW-0813">Transport</keyword>
<dbReference type="OrthoDB" id="9760333at2"/>
<dbReference type="InterPro" id="IPR000531">
    <property type="entry name" value="Beta-barrel_TonB"/>
</dbReference>
<keyword evidence="3" id="KW-1134">Transmembrane beta strand</keyword>
<protein>
    <submittedName>
        <fullName evidence="14">Outer membrane receptor proteins, mostly Fe transport</fullName>
    </submittedName>
</protein>
<keyword evidence="14" id="KW-0675">Receptor</keyword>
<comment type="similarity">
    <text evidence="11">Belongs to the TonB-dependent receptor family.</text>
</comment>
<evidence type="ECO:0000256" key="2">
    <source>
        <dbReference type="ARBA" id="ARBA00022448"/>
    </source>
</evidence>
<feature type="domain" description="Secretin/TonB short N-terminal" evidence="13">
    <location>
        <begin position="49"/>
        <end position="100"/>
    </location>
</feature>
<keyword evidence="10" id="KW-0998">Cell outer membrane</keyword>
<keyword evidence="12" id="KW-0732">Signal</keyword>
<keyword evidence="7" id="KW-0406">Ion transport</keyword>
<accession>A0A285QBJ9</accession>
<feature type="chain" id="PRO_5013329784" evidence="12">
    <location>
        <begin position="23"/>
        <end position="804"/>
    </location>
</feature>
<dbReference type="GO" id="GO:0009279">
    <property type="term" value="C:cell outer membrane"/>
    <property type="evidence" value="ECO:0007669"/>
    <property type="project" value="UniProtKB-SubCell"/>
</dbReference>
<evidence type="ECO:0000256" key="6">
    <source>
        <dbReference type="ARBA" id="ARBA00023004"/>
    </source>
</evidence>
<name>A0A285QBJ9_9SPHN</name>
<dbReference type="Pfam" id="PF07715">
    <property type="entry name" value="Plug"/>
    <property type="match status" value="1"/>
</dbReference>
<dbReference type="SMART" id="SM00965">
    <property type="entry name" value="STN"/>
    <property type="match status" value="1"/>
</dbReference>
<keyword evidence="8 11" id="KW-0798">TonB box</keyword>
<dbReference type="SUPFAM" id="SSF56935">
    <property type="entry name" value="Porins"/>
    <property type="match status" value="1"/>
</dbReference>
<dbReference type="EMBL" id="OBMI01000001">
    <property type="protein sequence ID" value="SOB79191.1"/>
    <property type="molecule type" value="Genomic_DNA"/>
</dbReference>
<dbReference type="Pfam" id="PF00593">
    <property type="entry name" value="TonB_dep_Rec_b-barrel"/>
    <property type="match status" value="1"/>
</dbReference>
<dbReference type="Gene3D" id="2.40.170.20">
    <property type="entry name" value="TonB-dependent receptor, beta-barrel domain"/>
    <property type="match status" value="1"/>
</dbReference>
<dbReference type="PANTHER" id="PTHR32552:SF81">
    <property type="entry name" value="TONB-DEPENDENT OUTER MEMBRANE RECEPTOR"/>
    <property type="match status" value="1"/>
</dbReference>
<gene>
    <name evidence="14" type="ORF">SAMN06297144_0422</name>
</gene>
<dbReference type="GO" id="GO:0006826">
    <property type="term" value="P:iron ion transport"/>
    <property type="evidence" value="ECO:0007669"/>
    <property type="project" value="UniProtKB-KW"/>
</dbReference>
<dbReference type="Gene3D" id="3.55.50.30">
    <property type="match status" value="1"/>
</dbReference>
<evidence type="ECO:0000256" key="11">
    <source>
        <dbReference type="RuleBase" id="RU003357"/>
    </source>
</evidence>
<keyword evidence="6" id="KW-0408">Iron</keyword>
<keyword evidence="5" id="KW-0812">Transmembrane</keyword>
<reference evidence="14 15" key="1">
    <citation type="submission" date="2017-07" db="EMBL/GenBank/DDBJ databases">
        <authorList>
            <person name="Sun Z.S."/>
            <person name="Albrecht U."/>
            <person name="Echele G."/>
            <person name="Lee C.C."/>
        </authorList>
    </citation>
    <scope>NUCLEOTIDE SEQUENCE [LARGE SCALE GENOMIC DNA]</scope>
    <source>
        <strain evidence="14 15">CGMCC 1.12672</strain>
    </source>
</reference>
<dbReference type="InterPro" id="IPR039426">
    <property type="entry name" value="TonB-dep_rcpt-like"/>
</dbReference>
<evidence type="ECO:0000313" key="14">
    <source>
        <dbReference type="EMBL" id="SOB79191.1"/>
    </source>
</evidence>
<dbReference type="PANTHER" id="PTHR32552">
    <property type="entry name" value="FERRICHROME IRON RECEPTOR-RELATED"/>
    <property type="match status" value="1"/>
</dbReference>